<dbReference type="PANTHER" id="PTHR33217:SF9">
    <property type="entry name" value="MUTATOR FAMILY TRANSPOSASE"/>
    <property type="match status" value="1"/>
</dbReference>
<keyword evidence="5 6" id="KW-0233">DNA recombination</keyword>
<dbReference type="PANTHER" id="PTHR33217">
    <property type="entry name" value="TRANSPOSASE FOR INSERTION SEQUENCE ELEMENT IS1081"/>
    <property type="match status" value="1"/>
</dbReference>
<dbReference type="GO" id="GO:0006313">
    <property type="term" value="P:DNA transposition"/>
    <property type="evidence" value="ECO:0007669"/>
    <property type="project" value="UniProtKB-UniRule"/>
</dbReference>
<keyword evidence="3 6" id="KW-0815">Transposition</keyword>
<keyword evidence="6" id="KW-0814">Transposable element</keyword>
<dbReference type="InterPro" id="IPR001207">
    <property type="entry name" value="Transposase_mutator"/>
</dbReference>
<dbReference type="AlphaFoldDB" id="A0A2I2MHL0"/>
<dbReference type="GO" id="GO:0004803">
    <property type="term" value="F:transposase activity"/>
    <property type="evidence" value="ECO:0007669"/>
    <property type="project" value="UniProtKB-UniRule"/>
</dbReference>
<dbReference type="RefSeq" id="WP_099590571.1">
    <property type="nucleotide sequence ID" value="NZ_OBMB01000001.1"/>
</dbReference>
<accession>A0A2I2MHL0</accession>
<dbReference type="OrthoDB" id="9779930at2"/>
<reference evidence="8" key="1">
    <citation type="submission" date="2017-12" db="EMBL/GenBank/DDBJ databases">
        <authorList>
            <consortium name="SysMetEx"/>
        </authorList>
    </citation>
    <scope>NUCLEOTIDE SEQUENCE</scope>
    <source>
        <strain evidence="8">Pb_238</strain>
    </source>
</reference>
<evidence type="ECO:0000256" key="2">
    <source>
        <dbReference type="ARBA" id="ARBA00010961"/>
    </source>
</evidence>
<evidence type="ECO:0000256" key="3">
    <source>
        <dbReference type="ARBA" id="ARBA00022578"/>
    </source>
</evidence>
<proteinExistence type="inferred from homology"/>
<dbReference type="EMBL" id="LT966316">
    <property type="protein sequence ID" value="SOU93152.1"/>
    <property type="molecule type" value="Genomic_DNA"/>
</dbReference>
<feature type="region of interest" description="Disordered" evidence="7">
    <location>
        <begin position="1"/>
        <end position="20"/>
    </location>
</feature>
<evidence type="ECO:0000256" key="6">
    <source>
        <dbReference type="RuleBase" id="RU365089"/>
    </source>
</evidence>
<organism evidence="8">
    <name type="scientific">Leptospirillum ferriphilum</name>
    <dbReference type="NCBI Taxonomy" id="178606"/>
    <lineage>
        <taxon>Bacteria</taxon>
        <taxon>Pseudomonadati</taxon>
        <taxon>Nitrospirota</taxon>
        <taxon>Nitrospiria</taxon>
        <taxon>Nitrospirales</taxon>
        <taxon>Nitrospiraceae</taxon>
        <taxon>Leptospirillum</taxon>
    </lineage>
</organism>
<evidence type="ECO:0000256" key="1">
    <source>
        <dbReference type="ARBA" id="ARBA00002190"/>
    </source>
</evidence>
<evidence type="ECO:0000256" key="4">
    <source>
        <dbReference type="ARBA" id="ARBA00023125"/>
    </source>
</evidence>
<comment type="similarity">
    <text evidence="2 6">Belongs to the transposase mutator family.</text>
</comment>
<name>A0A2I2MHL0_9BACT</name>
<comment type="function">
    <text evidence="1 6">Required for the transposition of the insertion element.</text>
</comment>
<keyword evidence="4 6" id="KW-0238">DNA-binding</keyword>
<evidence type="ECO:0000256" key="5">
    <source>
        <dbReference type="ARBA" id="ARBA00023172"/>
    </source>
</evidence>
<dbReference type="Pfam" id="PF00872">
    <property type="entry name" value="Transposase_mut"/>
    <property type="match status" value="1"/>
</dbReference>
<evidence type="ECO:0000313" key="8">
    <source>
        <dbReference type="EMBL" id="SOU93152.1"/>
    </source>
</evidence>
<sequence length="166" mass="18776">MRKNTTTGKKGPETGSDPLTEFLREKARTLLQIAVEAEMEEFLQAWVGVRNLEGKRMVVRNGYNPERTIQTGIGDVSVRMPKVRDRSQNGVVFHSSLIPPYIRKTRSLEELIPLLYLKGVSTGQMQEALAALVGGEARGFSPALLSRLKAKWTKEYEEFRKRPLCQ</sequence>
<protein>
    <recommendedName>
        <fullName evidence="6">Mutator family transposase</fullName>
    </recommendedName>
</protein>
<gene>
    <name evidence="8" type="ORF">LFTS_01800</name>
</gene>
<evidence type="ECO:0000256" key="7">
    <source>
        <dbReference type="SAM" id="MobiDB-lite"/>
    </source>
</evidence>
<dbReference type="GO" id="GO:0003677">
    <property type="term" value="F:DNA binding"/>
    <property type="evidence" value="ECO:0007669"/>
    <property type="project" value="UniProtKB-UniRule"/>
</dbReference>